<dbReference type="OrthoDB" id="9773233at2"/>
<name>A0A1V9G3R5_9BACT</name>
<keyword evidence="3" id="KW-0274">FAD</keyword>
<keyword evidence="2" id="KW-0285">Flavoprotein</keyword>
<dbReference type="PANTHER" id="PTHR42887:SF2">
    <property type="entry name" value="OS12G0638800 PROTEIN"/>
    <property type="match status" value="1"/>
</dbReference>
<dbReference type="InterPro" id="IPR057661">
    <property type="entry name" value="RsdA/BaiN/AoA(So)_Rossmann"/>
</dbReference>
<organism evidence="6 7">
    <name type="scientific">Niastella vici</name>
    <dbReference type="NCBI Taxonomy" id="1703345"/>
    <lineage>
        <taxon>Bacteria</taxon>
        <taxon>Pseudomonadati</taxon>
        <taxon>Bacteroidota</taxon>
        <taxon>Chitinophagia</taxon>
        <taxon>Chitinophagales</taxon>
        <taxon>Chitinophagaceae</taxon>
        <taxon>Niastella</taxon>
    </lineage>
</organism>
<evidence type="ECO:0000256" key="1">
    <source>
        <dbReference type="ARBA" id="ARBA00001974"/>
    </source>
</evidence>
<dbReference type="Proteomes" id="UP000192796">
    <property type="component" value="Unassembled WGS sequence"/>
</dbReference>
<dbReference type="Gene3D" id="1.10.8.260">
    <property type="entry name" value="HI0933 insert domain-like"/>
    <property type="match status" value="1"/>
</dbReference>
<dbReference type="STRING" id="1703345.A3860_16555"/>
<dbReference type="Gene3D" id="2.40.30.10">
    <property type="entry name" value="Translation factors"/>
    <property type="match status" value="1"/>
</dbReference>
<dbReference type="Gene3D" id="3.50.50.60">
    <property type="entry name" value="FAD/NAD(P)-binding domain"/>
    <property type="match status" value="1"/>
</dbReference>
<comment type="caution">
    <text evidence="6">The sequence shown here is derived from an EMBL/GenBank/DDBJ whole genome shotgun (WGS) entry which is preliminary data.</text>
</comment>
<dbReference type="InterPro" id="IPR023166">
    <property type="entry name" value="BaiN-like_dom_sf"/>
</dbReference>
<dbReference type="PRINTS" id="PR00368">
    <property type="entry name" value="FADPNR"/>
</dbReference>
<feature type="domain" description="RsdA/BaiN/AoA(So)-like Rossmann fold-like" evidence="4">
    <location>
        <begin position="6"/>
        <end position="405"/>
    </location>
</feature>
<reference evidence="6 7" key="1">
    <citation type="submission" date="2016-03" db="EMBL/GenBank/DDBJ databases">
        <title>Niastella vici sp. nov., isolated from farmland soil.</title>
        <authorList>
            <person name="Chen L."/>
            <person name="Wang D."/>
            <person name="Yang S."/>
            <person name="Wang G."/>
        </authorList>
    </citation>
    <scope>NUCLEOTIDE SEQUENCE [LARGE SCALE GENOMIC DNA]</scope>
    <source>
        <strain evidence="6 7">DJ57</strain>
    </source>
</reference>
<keyword evidence="7" id="KW-1185">Reference proteome</keyword>
<comment type="cofactor">
    <cofactor evidence="1">
        <name>FAD</name>
        <dbReference type="ChEBI" id="CHEBI:57692"/>
    </cofactor>
</comment>
<evidence type="ECO:0000313" key="6">
    <source>
        <dbReference type="EMBL" id="OQP65279.1"/>
    </source>
</evidence>
<evidence type="ECO:0000256" key="2">
    <source>
        <dbReference type="ARBA" id="ARBA00022630"/>
    </source>
</evidence>
<feature type="domain" description="RsdA/BaiN/AoA(So)-like insert" evidence="5">
    <location>
        <begin position="191"/>
        <end position="352"/>
    </location>
</feature>
<evidence type="ECO:0000259" key="5">
    <source>
        <dbReference type="Pfam" id="PF22780"/>
    </source>
</evidence>
<dbReference type="EMBL" id="LVYD01000024">
    <property type="protein sequence ID" value="OQP65279.1"/>
    <property type="molecule type" value="Genomic_DNA"/>
</dbReference>
<protein>
    <submittedName>
        <fullName evidence="6">Flavoprotein</fullName>
    </submittedName>
</protein>
<proteinExistence type="predicted"/>
<dbReference type="AlphaFoldDB" id="A0A1V9G3R5"/>
<evidence type="ECO:0000313" key="7">
    <source>
        <dbReference type="Proteomes" id="UP000192796"/>
    </source>
</evidence>
<evidence type="ECO:0000259" key="4">
    <source>
        <dbReference type="Pfam" id="PF03486"/>
    </source>
</evidence>
<dbReference type="Pfam" id="PF03486">
    <property type="entry name" value="HI0933_like"/>
    <property type="match status" value="1"/>
</dbReference>
<sequence length="413" mass="45956">MATKKRLVVIGGGAAGFFCAVNAARLHPSLEVIILEKTSKFLSKVKVSGGGRCNVTHSCFTIADMVRHYPRGANFLKKAFHQFFTTDTIQWFTERGVPLKTEEDGRMFPVSNSSQSIIDCLMKEANRYGVEIRMMSEVKSLRPEGEKQFKLELSDDRQLACDFVCIASGGYTKLTQFGWLQQLGHSIAEPVPSLFTFNMPGNAITQLMGVSVPEAFVKIAGTSLSAKGPLLITHWGLSGPAVLRLSAWGARQLATDNWQFSIIINWLPAYNEQTLREYLQQLRFEIATQKIGNRNPFNLPQRLWQYLLQLSGIDEEKRWADLPAKEQNKLITNCCAQECKVQGKTTFKEEFVTAGGIQLSEIDANTMQSKVIPHLYFAGEILDVDGITGGFNFQHAWTSGFIAASAIAKQLEG</sequence>
<dbReference type="InterPro" id="IPR036188">
    <property type="entry name" value="FAD/NAD-bd_sf"/>
</dbReference>
<dbReference type="SUPFAM" id="SSF160996">
    <property type="entry name" value="HI0933 insert domain-like"/>
    <property type="match status" value="1"/>
</dbReference>
<dbReference type="Pfam" id="PF22780">
    <property type="entry name" value="HI0933_like_1st"/>
    <property type="match status" value="1"/>
</dbReference>
<dbReference type="RefSeq" id="WP_081146051.1">
    <property type="nucleotide sequence ID" value="NZ_LVYD01000024.1"/>
</dbReference>
<dbReference type="InterPro" id="IPR004792">
    <property type="entry name" value="BaiN-like"/>
</dbReference>
<dbReference type="SUPFAM" id="SSF51905">
    <property type="entry name" value="FAD/NAD(P)-binding domain"/>
    <property type="match status" value="1"/>
</dbReference>
<dbReference type="InterPro" id="IPR055178">
    <property type="entry name" value="RsdA/BaiN/AoA(So)-like_dom"/>
</dbReference>
<accession>A0A1V9G3R5</accession>
<gene>
    <name evidence="6" type="ORF">A3860_16555</name>
</gene>
<dbReference type="PANTHER" id="PTHR42887">
    <property type="entry name" value="OS12G0638800 PROTEIN"/>
    <property type="match status" value="1"/>
</dbReference>
<dbReference type="NCBIfam" id="TIGR00275">
    <property type="entry name" value="aminoacetone oxidase family FAD-binding enzyme"/>
    <property type="match status" value="1"/>
</dbReference>
<evidence type="ECO:0000256" key="3">
    <source>
        <dbReference type="ARBA" id="ARBA00022827"/>
    </source>
</evidence>